<proteinExistence type="predicted"/>
<evidence type="ECO:0000256" key="4">
    <source>
        <dbReference type="PROSITE-ProRule" id="PRU00027"/>
    </source>
</evidence>
<evidence type="ECO:0000256" key="2">
    <source>
        <dbReference type="ARBA" id="ARBA00022771"/>
    </source>
</evidence>
<dbReference type="PROSITE" id="PS50808">
    <property type="entry name" value="ZF_BED"/>
    <property type="match status" value="1"/>
</dbReference>
<keyword evidence="2 4" id="KW-0863">Zinc-finger</keyword>
<reference evidence="7 8" key="1">
    <citation type="journal article" date="2017" name="Mycologia">
        <title>Bifiguratus adelaidae, gen. et sp. nov., a new member of Mucoromycotina in endophytic and soil-dwelling habitats.</title>
        <authorList>
            <person name="Torres-Cruz T.J."/>
            <person name="Billingsley Tobias T.L."/>
            <person name="Almatruk M."/>
            <person name="Hesse C."/>
            <person name="Kuske C.R."/>
            <person name="Desiro A."/>
            <person name="Benucci G.M."/>
            <person name="Bonito G."/>
            <person name="Stajich J.E."/>
            <person name="Dunlap C."/>
            <person name="Arnold A.E."/>
            <person name="Porras-Alfaro A."/>
        </authorList>
    </citation>
    <scope>NUCLEOTIDE SEQUENCE [LARGE SCALE GENOMIC DNA]</scope>
    <source>
        <strain evidence="7 8">AZ0501</strain>
    </source>
</reference>
<sequence length="267" mass="30419">MPRPTSDIWAFYTVIPSHTKVPKTRCTFCGHEQAAGVTRLAMHLLDKCPHAPEDVKEEVRQSTKQYKKGFEHIDIEALDDEQGTTQSPFSRSGKAPDTRPRKRRAVSVNRLYMDPAEQTHLDRSLARALFAANIDIDAIEHPLIASFLQQLRPGYQSPRARRLRQFLFKSEHWDLFEDMERPRRRMVSSPDVDPPYAWHTLGTPTRSQTQRQTPSSQQQSPTANRVQQQPLAPSLNDNTYSMNLATGNLGNAQRQAPYGDSNIALEM</sequence>
<dbReference type="GO" id="GO:0003677">
    <property type="term" value="F:DNA binding"/>
    <property type="evidence" value="ECO:0007669"/>
    <property type="project" value="InterPro"/>
</dbReference>
<name>A0A261Y5T8_9FUNG</name>
<accession>A0A261Y5T8</accession>
<feature type="compositionally biased region" description="Polar residues" evidence="5">
    <location>
        <begin position="223"/>
        <end position="254"/>
    </location>
</feature>
<keyword evidence="1" id="KW-0479">Metal-binding</keyword>
<organism evidence="7 8">
    <name type="scientific">Bifiguratus adelaidae</name>
    <dbReference type="NCBI Taxonomy" id="1938954"/>
    <lineage>
        <taxon>Eukaryota</taxon>
        <taxon>Fungi</taxon>
        <taxon>Fungi incertae sedis</taxon>
        <taxon>Mucoromycota</taxon>
        <taxon>Mucoromycotina</taxon>
        <taxon>Endogonomycetes</taxon>
        <taxon>Endogonales</taxon>
        <taxon>Endogonales incertae sedis</taxon>
        <taxon>Bifiguratus</taxon>
    </lineage>
</organism>
<feature type="domain" description="BED-type" evidence="6">
    <location>
        <begin position="3"/>
        <end position="55"/>
    </location>
</feature>
<feature type="compositionally biased region" description="Low complexity" evidence="5">
    <location>
        <begin position="203"/>
        <end position="222"/>
    </location>
</feature>
<dbReference type="InterPro" id="IPR003656">
    <property type="entry name" value="Znf_BED"/>
</dbReference>
<feature type="region of interest" description="Disordered" evidence="5">
    <location>
        <begin position="184"/>
        <end position="267"/>
    </location>
</feature>
<evidence type="ECO:0000256" key="1">
    <source>
        <dbReference type="ARBA" id="ARBA00022723"/>
    </source>
</evidence>
<evidence type="ECO:0000313" key="7">
    <source>
        <dbReference type="EMBL" id="OZJ05987.1"/>
    </source>
</evidence>
<dbReference type="Proteomes" id="UP000242875">
    <property type="component" value="Unassembled WGS sequence"/>
</dbReference>
<evidence type="ECO:0000259" key="6">
    <source>
        <dbReference type="PROSITE" id="PS50808"/>
    </source>
</evidence>
<evidence type="ECO:0000313" key="8">
    <source>
        <dbReference type="Proteomes" id="UP000242875"/>
    </source>
</evidence>
<comment type="caution">
    <text evidence="7">The sequence shown here is derived from an EMBL/GenBank/DDBJ whole genome shotgun (WGS) entry which is preliminary data.</text>
</comment>
<dbReference type="AlphaFoldDB" id="A0A261Y5T8"/>
<gene>
    <name evidence="7" type="ORF">BZG36_01236</name>
</gene>
<keyword evidence="8" id="KW-1185">Reference proteome</keyword>
<evidence type="ECO:0000256" key="3">
    <source>
        <dbReference type="ARBA" id="ARBA00022833"/>
    </source>
</evidence>
<protein>
    <recommendedName>
        <fullName evidence="6">BED-type domain-containing protein</fullName>
    </recommendedName>
</protein>
<feature type="region of interest" description="Disordered" evidence="5">
    <location>
        <begin position="77"/>
        <end position="104"/>
    </location>
</feature>
<keyword evidence="3" id="KW-0862">Zinc</keyword>
<dbReference type="OrthoDB" id="4951847at2759"/>
<evidence type="ECO:0000256" key="5">
    <source>
        <dbReference type="SAM" id="MobiDB-lite"/>
    </source>
</evidence>
<dbReference type="GO" id="GO:0008270">
    <property type="term" value="F:zinc ion binding"/>
    <property type="evidence" value="ECO:0007669"/>
    <property type="project" value="UniProtKB-KW"/>
</dbReference>
<dbReference type="EMBL" id="MVBO01000008">
    <property type="protein sequence ID" value="OZJ05987.1"/>
    <property type="molecule type" value="Genomic_DNA"/>
</dbReference>